<dbReference type="InterPro" id="IPR001254">
    <property type="entry name" value="Trypsin_dom"/>
</dbReference>
<dbReference type="InterPro" id="IPR001314">
    <property type="entry name" value="Peptidase_S1A"/>
</dbReference>
<gene>
    <name evidence="5" type="primary">105620035</name>
</gene>
<evidence type="ECO:0000313" key="5">
    <source>
        <dbReference type="EnsemblMetazoa" id="XP_012056936.1"/>
    </source>
</evidence>
<name>A0A158NHC8_ATTCE</name>
<dbReference type="InterPro" id="IPR043504">
    <property type="entry name" value="Peptidase_S1_PA_chymotrypsin"/>
</dbReference>
<dbReference type="PROSITE" id="PS00135">
    <property type="entry name" value="TRYPSIN_SER"/>
    <property type="match status" value="1"/>
</dbReference>
<reference evidence="6" key="1">
    <citation type="journal article" date="2011" name="PLoS Genet.">
        <title>The genome sequence of the leaf-cutter ant Atta cephalotes reveals insights into its obligate symbiotic lifestyle.</title>
        <authorList>
            <person name="Suen G."/>
            <person name="Teiling C."/>
            <person name="Li L."/>
            <person name="Holt C."/>
            <person name="Abouheif E."/>
            <person name="Bornberg-Bauer E."/>
            <person name="Bouffard P."/>
            <person name="Caldera E.J."/>
            <person name="Cash E."/>
            <person name="Cavanaugh A."/>
            <person name="Denas O."/>
            <person name="Elhaik E."/>
            <person name="Fave M.J."/>
            <person name="Gadau J."/>
            <person name="Gibson J.D."/>
            <person name="Graur D."/>
            <person name="Grubbs K.J."/>
            <person name="Hagen D.E."/>
            <person name="Harkins T.T."/>
            <person name="Helmkampf M."/>
            <person name="Hu H."/>
            <person name="Johnson B.R."/>
            <person name="Kim J."/>
            <person name="Marsh S.E."/>
            <person name="Moeller J.A."/>
            <person name="Munoz-Torres M.C."/>
            <person name="Murphy M.C."/>
            <person name="Naughton M.C."/>
            <person name="Nigam S."/>
            <person name="Overson R."/>
            <person name="Rajakumar R."/>
            <person name="Reese J.T."/>
            <person name="Scott J.J."/>
            <person name="Smith C.R."/>
            <person name="Tao S."/>
            <person name="Tsutsui N.D."/>
            <person name="Viljakainen L."/>
            <person name="Wissler L."/>
            <person name="Yandell M.D."/>
            <person name="Zimmer F."/>
            <person name="Taylor J."/>
            <person name="Slater S.C."/>
            <person name="Clifton S.W."/>
            <person name="Warren W.C."/>
            <person name="Elsik C.G."/>
            <person name="Smith C.D."/>
            <person name="Weinstock G.M."/>
            <person name="Gerardo N.M."/>
            <person name="Currie C.R."/>
        </authorList>
    </citation>
    <scope>NUCLEOTIDE SEQUENCE [LARGE SCALE GENOMIC DNA]</scope>
</reference>
<keyword evidence="6" id="KW-1185">Reference proteome</keyword>
<dbReference type="InParanoid" id="A0A158NHC8"/>
<dbReference type="PRINTS" id="PR00722">
    <property type="entry name" value="CHYMOTRYPSIN"/>
</dbReference>
<keyword evidence="3" id="KW-0720">Serine protease</keyword>
<dbReference type="Pfam" id="PF00089">
    <property type="entry name" value="Trypsin"/>
    <property type="match status" value="1"/>
</dbReference>
<feature type="domain" description="Peptidase S1" evidence="4">
    <location>
        <begin position="111"/>
        <end position="346"/>
    </location>
</feature>
<dbReference type="InterPro" id="IPR009003">
    <property type="entry name" value="Peptidase_S1_PA"/>
</dbReference>
<dbReference type="EMBL" id="ADTU01015581">
    <property type="status" value="NOT_ANNOTATED_CDS"/>
    <property type="molecule type" value="Genomic_DNA"/>
</dbReference>
<dbReference type="GO" id="GO:0006508">
    <property type="term" value="P:proteolysis"/>
    <property type="evidence" value="ECO:0007669"/>
    <property type="project" value="UniProtKB-KW"/>
</dbReference>
<dbReference type="InterPro" id="IPR033116">
    <property type="entry name" value="TRYPSIN_SER"/>
</dbReference>
<dbReference type="GO" id="GO:0004252">
    <property type="term" value="F:serine-type endopeptidase activity"/>
    <property type="evidence" value="ECO:0007669"/>
    <property type="project" value="InterPro"/>
</dbReference>
<organism evidence="5 6">
    <name type="scientific">Atta cephalotes</name>
    <name type="common">Leafcutter ant</name>
    <dbReference type="NCBI Taxonomy" id="12957"/>
    <lineage>
        <taxon>Eukaryota</taxon>
        <taxon>Metazoa</taxon>
        <taxon>Ecdysozoa</taxon>
        <taxon>Arthropoda</taxon>
        <taxon>Hexapoda</taxon>
        <taxon>Insecta</taxon>
        <taxon>Pterygota</taxon>
        <taxon>Neoptera</taxon>
        <taxon>Endopterygota</taxon>
        <taxon>Hymenoptera</taxon>
        <taxon>Apocrita</taxon>
        <taxon>Aculeata</taxon>
        <taxon>Formicoidea</taxon>
        <taxon>Formicidae</taxon>
        <taxon>Myrmicinae</taxon>
        <taxon>Atta</taxon>
    </lineage>
</organism>
<dbReference type="EnsemblMetazoa" id="XM_012201546.1">
    <property type="protein sequence ID" value="XP_012056936.1"/>
    <property type="gene ID" value="LOC105620035"/>
</dbReference>
<dbReference type="PANTHER" id="PTHR24252">
    <property type="entry name" value="ACROSIN-RELATED"/>
    <property type="match status" value="1"/>
</dbReference>
<dbReference type="AlphaFoldDB" id="A0A158NHC8"/>
<evidence type="ECO:0000256" key="3">
    <source>
        <dbReference type="RuleBase" id="RU363034"/>
    </source>
</evidence>
<keyword evidence="1" id="KW-1015">Disulfide bond</keyword>
<dbReference type="Gene3D" id="2.40.10.10">
    <property type="entry name" value="Trypsin-like serine proteases"/>
    <property type="match status" value="1"/>
</dbReference>
<dbReference type="eggNOG" id="KOG3627">
    <property type="taxonomic scope" value="Eukaryota"/>
</dbReference>
<dbReference type="PROSITE" id="PS50240">
    <property type="entry name" value="TRYPSIN_DOM"/>
    <property type="match status" value="1"/>
</dbReference>
<dbReference type="EMBL" id="ADTU01015582">
    <property type="status" value="NOT_ANNOTATED_CDS"/>
    <property type="molecule type" value="Genomic_DNA"/>
</dbReference>
<dbReference type="CDD" id="cd00190">
    <property type="entry name" value="Tryp_SPc"/>
    <property type="match status" value="1"/>
</dbReference>
<dbReference type="Proteomes" id="UP000005205">
    <property type="component" value="Unassembled WGS sequence"/>
</dbReference>
<dbReference type="FunFam" id="2.40.10.10:FF:000002">
    <property type="entry name" value="Transmembrane protease serine"/>
    <property type="match status" value="1"/>
</dbReference>
<keyword evidence="3" id="KW-0378">Hydrolase</keyword>
<evidence type="ECO:0000259" key="4">
    <source>
        <dbReference type="PROSITE" id="PS50240"/>
    </source>
</evidence>
<dbReference type="FunFam" id="2.40.10.10:FF:000068">
    <property type="entry name" value="transmembrane protease serine 2"/>
    <property type="match status" value="1"/>
</dbReference>
<sequence length="346" mass="38496">MCEVSAERYRLVLDSIETQESEFPHMVTVALSTPAPDNNSTSRTSAPSNIWPLSSRLSSMKDLLAFKSPVKAISERKCEEYAREIMNTIVRRNSSDMREVTDICMDANRLVTDGIEAQEGEFPHMVAVGKRNSDEGNEFVQFCGGTLISHTWVISAAHCLHNIIRANAVKIGTNRLTDQKGVIIAIKHAIKHPDYKPPAKYADIALIELMNPVIFNTFIRPACLYQQYDTVPRKAWLTGWGATSFDDEGSDRLLKVQLDVIDNLYCAIQYNDSGIELPYGITTSMICAGDPRNNWARDSCYGDSGGPLQVYPESECFFQVIGIVSFGRGCALYQIPGVYTRVSSVD</sequence>
<dbReference type="OrthoDB" id="6339452at2759"/>
<dbReference type="STRING" id="12957.A0A158NHC8"/>
<proteinExistence type="inferred from homology"/>
<dbReference type="InterPro" id="IPR018114">
    <property type="entry name" value="TRYPSIN_HIS"/>
</dbReference>
<dbReference type="SMART" id="SM00020">
    <property type="entry name" value="Tryp_SPc"/>
    <property type="match status" value="1"/>
</dbReference>
<evidence type="ECO:0000256" key="1">
    <source>
        <dbReference type="ARBA" id="ARBA00023157"/>
    </source>
</evidence>
<dbReference type="SUPFAM" id="SSF50494">
    <property type="entry name" value="Trypsin-like serine proteases"/>
    <property type="match status" value="1"/>
</dbReference>
<dbReference type="PROSITE" id="PS00134">
    <property type="entry name" value="TRYPSIN_HIS"/>
    <property type="match status" value="1"/>
</dbReference>
<protein>
    <recommendedName>
        <fullName evidence="4">Peptidase S1 domain-containing protein</fullName>
    </recommendedName>
</protein>
<dbReference type="PANTHER" id="PTHR24252:SF7">
    <property type="entry name" value="HYALIN"/>
    <property type="match status" value="1"/>
</dbReference>
<keyword evidence="3" id="KW-0645">Protease</keyword>
<evidence type="ECO:0000256" key="2">
    <source>
        <dbReference type="ARBA" id="ARBA00024195"/>
    </source>
</evidence>
<accession>A0A158NHC8</accession>
<comment type="similarity">
    <text evidence="2">Belongs to the peptidase S1 family. CLIP subfamily.</text>
</comment>
<dbReference type="EMBL" id="ADTU01015580">
    <property type="status" value="NOT_ANNOTATED_CDS"/>
    <property type="molecule type" value="Genomic_DNA"/>
</dbReference>
<reference evidence="5" key="2">
    <citation type="submission" date="2016-04" db="UniProtKB">
        <authorList>
            <consortium name="EnsemblMetazoa"/>
        </authorList>
    </citation>
    <scope>IDENTIFICATION</scope>
</reference>
<dbReference type="KEGG" id="acep:105620035"/>
<evidence type="ECO:0000313" key="6">
    <source>
        <dbReference type="Proteomes" id="UP000005205"/>
    </source>
</evidence>